<feature type="region of interest" description="Disordered" evidence="1">
    <location>
        <begin position="67"/>
        <end position="99"/>
    </location>
</feature>
<protein>
    <submittedName>
        <fullName evidence="2">Prohead core protein</fullName>
    </submittedName>
</protein>
<organism evidence="2 3">
    <name type="scientific">Rhizobium phage RHph_TM30</name>
    <dbReference type="NCBI Taxonomy" id="2509764"/>
    <lineage>
        <taxon>Viruses</taxon>
        <taxon>Duplodnaviria</taxon>
        <taxon>Heunggongvirae</taxon>
        <taxon>Uroviricota</taxon>
        <taxon>Caudoviricetes</taxon>
        <taxon>Kleczkowskaviridae</taxon>
        <taxon>Cuauhnahuacvirus</taxon>
        <taxon>Cuauhnahuacvirus TM30</taxon>
    </lineage>
</organism>
<evidence type="ECO:0000313" key="2">
    <source>
        <dbReference type="EMBL" id="QIG71419.1"/>
    </source>
</evidence>
<accession>A0A7S5REZ8</accession>
<reference evidence="2 3" key="1">
    <citation type="submission" date="2020-01" db="EMBL/GenBank/DDBJ databases">
        <title>Patterns of diversity and host range of bacteriophage communities associated with bean-nodulatin bacteria.</title>
        <authorList>
            <person name="Vann Cauwenberghe J."/>
            <person name="Santamaria R.I."/>
            <person name="Bustos P."/>
            <person name="Juarez S."/>
            <person name="Gonzalez V."/>
        </authorList>
    </citation>
    <scope>NUCLEOTIDE SEQUENCE [LARGE SCALE GENOMIC DNA]</scope>
</reference>
<evidence type="ECO:0000256" key="1">
    <source>
        <dbReference type="SAM" id="MobiDB-lite"/>
    </source>
</evidence>
<gene>
    <name evidence="2" type="ORF">EVB93_332</name>
</gene>
<keyword evidence="3" id="KW-1185">Reference proteome</keyword>
<evidence type="ECO:0000313" key="3">
    <source>
        <dbReference type="Proteomes" id="UP000629603"/>
    </source>
</evidence>
<sequence>MSKSADLITKIDAYYESSIPASEAAPKKKVTFRGGAKSVILDCPPGYKIDGKTCVKMSAGEIIAKRKAAKMGARKKRGQQAAISRKRQMTMRKRKAAGL</sequence>
<proteinExistence type="predicted"/>
<dbReference type="Proteomes" id="UP000629603">
    <property type="component" value="Segment"/>
</dbReference>
<dbReference type="EMBL" id="MN988521">
    <property type="protein sequence ID" value="QIG71419.1"/>
    <property type="molecule type" value="Genomic_DNA"/>
</dbReference>
<name>A0A7S5REZ8_9CAUD</name>